<keyword evidence="3" id="KW-1185">Reference proteome</keyword>
<feature type="region of interest" description="Disordered" evidence="1">
    <location>
        <begin position="644"/>
        <end position="703"/>
    </location>
</feature>
<organism evidence="2 3">
    <name type="scientific">Seiridium cardinale</name>
    <dbReference type="NCBI Taxonomy" id="138064"/>
    <lineage>
        <taxon>Eukaryota</taxon>
        <taxon>Fungi</taxon>
        <taxon>Dikarya</taxon>
        <taxon>Ascomycota</taxon>
        <taxon>Pezizomycotina</taxon>
        <taxon>Sordariomycetes</taxon>
        <taxon>Xylariomycetidae</taxon>
        <taxon>Amphisphaeriales</taxon>
        <taxon>Sporocadaceae</taxon>
        <taxon>Seiridium</taxon>
    </lineage>
</organism>
<name>A0ABR2X5K7_9PEZI</name>
<sequence length="965" mass="106961">MSRPEEPLDGAAPQPVKFSRYRSVRGKSASTFSSTAANHDGTARNAPRTQTREPNSMSAPDPAPANSIARSMSRYRRHGASVSVDSDATPKITAPHQREQPPMPPVPVIPSTVKTSSHDESKIAFPNDKDGFVPLQNPSHSPSSRPDRYVRHTESATTDQSRNRKVRDRPSRPSDEGERRKMADRSNRERRKQQEELDAANNADQIARKERESDRILAKQKKSLERLQVSLANKSQQSGFRSPKARSPVVEKFVALTRRRKSKEGLSPTSSTGGSVTGSVDFGYSQTELPEVPKLPVGIEVGGKGIVPQKDAPVSAVNHGDRIVSVRFDIVLATAKNMTYDLEWSPQDCVVLEAYGPLGLERRIRKFEQIRDVMNSWDRDTHNQLVISASEDPRQDRDLEADSIPDGETAPQGIQVYMYHSNRPGKWNKRWITLTDQGQILSARKPDASSSEKDALSLCHLSDYDIYTPTESQMRRRLKPPKKYCFAVKSQHKPAMFMDTENYVQYFSTEDPQTAAQFSGKVQGWRSWYLWDRKPAARRISIPKTDDKPPRLPSVRHASKKSVNAASEGVHEAPYTVGEFEPLIDMRRFDKRLSLFGQDIIPSEPDPSTMPKQTPARLNKGSKDSKSDGALIGKIKSTNAEAFTGNGLLGQGYDARKGSIDKGASNPRRFSKDFGDFGGAAFTDGPSLLNQQAETDAGQGGEISWFPSALEHSAKYRDTDNPRPNTSAGVVSTRPSHSRSRSHSRPPPIPQQSRLRSDRPPISNPHLPGSHDPNSPDGSVPLASRRQPPKPLVNLTTPIVNEPPQWSKKGHGVQAPEGMHHLIDFISIGPSKDKPSGLLEVPPRSSMRRSPPNTAPLPDAPYNTSPTHRSGGGLSRTRSKSSGAPPSRPLINDVPPVPTLPGNGGRTMTMGEKERVKMDAMREAMKAREREYKERERGRARERDREREPRSEYNSTGRVGTLKVV</sequence>
<feature type="region of interest" description="Disordered" evidence="1">
    <location>
        <begin position="598"/>
        <end position="630"/>
    </location>
</feature>
<protein>
    <recommendedName>
        <fullName evidence="4">PH domain-containing protein</fullName>
    </recommendedName>
</protein>
<feature type="compositionally biased region" description="Polar residues" evidence="1">
    <location>
        <begin position="28"/>
        <end position="37"/>
    </location>
</feature>
<dbReference type="PANTHER" id="PTHR38700:SF1">
    <property type="entry name" value="PH DOMAIN-CONTAINING PROTEIN"/>
    <property type="match status" value="1"/>
</dbReference>
<feature type="compositionally biased region" description="Basic and acidic residues" evidence="1">
    <location>
        <begin position="168"/>
        <end position="195"/>
    </location>
</feature>
<proteinExistence type="predicted"/>
<gene>
    <name evidence="2" type="ORF">SCAR479_02303</name>
</gene>
<evidence type="ECO:0008006" key="4">
    <source>
        <dbReference type="Google" id="ProtNLM"/>
    </source>
</evidence>
<feature type="compositionally biased region" description="Low complexity" evidence="1">
    <location>
        <begin position="269"/>
        <end position="280"/>
    </location>
</feature>
<feature type="region of interest" description="Disordered" evidence="1">
    <location>
        <begin position="715"/>
        <end position="814"/>
    </location>
</feature>
<evidence type="ECO:0000313" key="2">
    <source>
        <dbReference type="EMBL" id="KAK9769059.1"/>
    </source>
</evidence>
<feature type="compositionally biased region" description="Polar residues" evidence="1">
    <location>
        <begin position="47"/>
        <end position="58"/>
    </location>
</feature>
<feature type="compositionally biased region" description="Low complexity" evidence="1">
    <location>
        <begin position="842"/>
        <end position="852"/>
    </location>
</feature>
<dbReference type="SUPFAM" id="SSF50729">
    <property type="entry name" value="PH domain-like"/>
    <property type="match status" value="1"/>
</dbReference>
<reference evidence="2 3" key="1">
    <citation type="submission" date="2024-02" db="EMBL/GenBank/DDBJ databases">
        <title>First draft genome assembly of two strains of Seiridium cardinale.</title>
        <authorList>
            <person name="Emiliani G."/>
            <person name="Scali E."/>
        </authorList>
    </citation>
    <scope>NUCLEOTIDE SEQUENCE [LARGE SCALE GENOMIC DNA]</scope>
    <source>
        <strain evidence="2 3">BM-138-000479</strain>
    </source>
</reference>
<dbReference type="EMBL" id="JARVKM010000251">
    <property type="protein sequence ID" value="KAK9769059.1"/>
    <property type="molecule type" value="Genomic_DNA"/>
</dbReference>
<feature type="compositionally biased region" description="Basic and acidic residues" evidence="1">
    <location>
        <begin position="911"/>
        <end position="951"/>
    </location>
</feature>
<feature type="region of interest" description="Disordered" evidence="1">
    <location>
        <begin position="827"/>
        <end position="965"/>
    </location>
</feature>
<feature type="region of interest" description="Disordered" evidence="1">
    <location>
        <begin position="259"/>
        <end position="281"/>
    </location>
</feature>
<feature type="compositionally biased region" description="Basic and acidic residues" evidence="1">
    <location>
        <begin position="145"/>
        <end position="154"/>
    </location>
</feature>
<accession>A0ABR2X5K7</accession>
<evidence type="ECO:0000256" key="1">
    <source>
        <dbReference type="SAM" id="MobiDB-lite"/>
    </source>
</evidence>
<comment type="caution">
    <text evidence="2">The sequence shown here is derived from an EMBL/GenBank/DDBJ whole genome shotgun (WGS) entry which is preliminary data.</text>
</comment>
<dbReference type="InterPro" id="IPR011993">
    <property type="entry name" value="PH-like_dom_sf"/>
</dbReference>
<feature type="compositionally biased region" description="Basic and acidic residues" evidence="1">
    <location>
        <begin position="116"/>
        <end position="131"/>
    </location>
</feature>
<evidence type="ECO:0000313" key="3">
    <source>
        <dbReference type="Proteomes" id="UP001465668"/>
    </source>
</evidence>
<feature type="region of interest" description="Disordered" evidence="1">
    <location>
        <begin position="1"/>
        <end position="214"/>
    </location>
</feature>
<dbReference type="Gene3D" id="2.30.29.30">
    <property type="entry name" value="Pleckstrin-homology domain (PH domain)/Phosphotyrosine-binding domain (PTB)"/>
    <property type="match status" value="1"/>
</dbReference>
<dbReference type="Proteomes" id="UP001465668">
    <property type="component" value="Unassembled WGS sequence"/>
</dbReference>
<dbReference type="PANTHER" id="PTHR38700">
    <property type="entry name" value="YALI0E22418P"/>
    <property type="match status" value="1"/>
</dbReference>